<proteinExistence type="inferred from homology"/>
<dbReference type="InterPro" id="IPR051212">
    <property type="entry name" value="Type-I_RE_S_subunit"/>
</dbReference>
<accession>A0ABU3DPD5</accession>
<evidence type="ECO:0000256" key="2">
    <source>
        <dbReference type="ARBA" id="ARBA00022747"/>
    </source>
</evidence>
<evidence type="ECO:0000313" key="5">
    <source>
        <dbReference type="EMBL" id="MDT0685577.1"/>
    </source>
</evidence>
<dbReference type="GO" id="GO:0016787">
    <property type="term" value="F:hydrolase activity"/>
    <property type="evidence" value="ECO:0007669"/>
    <property type="project" value="UniProtKB-KW"/>
</dbReference>
<protein>
    <submittedName>
        <fullName evidence="5">Restriction endonuclease subunit S</fullName>
        <ecNumber evidence="5">3.1.21.-</ecNumber>
    </submittedName>
</protein>
<sequence>MREDWKKCKFEDLLDYEQPSKYIVSSTEYSDHYETPVLTAGKTFIKGHTNEKHGIFTNLPTIIFDDFTTASQYVNFPFKVKSSAMKFLIPKSRLLNLPFTFYALQVHKTRSDTHKRYWISTSSKQEFLLPPLPVQRAIVAKTEELFSSLDSGIADLKKAQEQLKVYRQAVLKKAFEGEFTKEWRIKQQDLPKTEDLLETVFIERESYYEENLRNWKAALQDYEKKPSGRKKPRKPRKLAEVPGLSLKELEALPTLPRNWGWTKLGNISSVFVGSTPSRSKKEYWENGNIPWVSSGEVSFNKIFDTTEKITQKGLDNASTIVHPPSTVLLAMIGEGKTRGQAAILQIPACHNQNTAAIQINQKILLPEFLFYYLFMQYEKNRRVGSGNNQKALNQGRIMNFDFPLTSVKEQALIVKEIESRISVCDQTERSIEENLQKVTALQQSILKKAFDGKLLSEEEIEKCKKEKDYESADVLLKRIKEEKMKSA</sequence>
<evidence type="ECO:0000313" key="6">
    <source>
        <dbReference type="Proteomes" id="UP001253848"/>
    </source>
</evidence>
<gene>
    <name evidence="5" type="ORF">RM541_04340</name>
</gene>
<dbReference type="Pfam" id="PF01420">
    <property type="entry name" value="Methylase_S"/>
    <property type="match status" value="1"/>
</dbReference>
<keyword evidence="5" id="KW-0255">Endonuclease</keyword>
<comment type="similarity">
    <text evidence="1">Belongs to the type-I restriction system S methylase family.</text>
</comment>
<keyword evidence="6" id="KW-1185">Reference proteome</keyword>
<feature type="domain" description="Type I restriction modification DNA specificity" evidence="4">
    <location>
        <begin position="256"/>
        <end position="435"/>
    </location>
</feature>
<dbReference type="InterPro" id="IPR000055">
    <property type="entry name" value="Restrct_endonuc_typeI_TRD"/>
</dbReference>
<comment type="caution">
    <text evidence="5">The sequence shown here is derived from an EMBL/GenBank/DDBJ whole genome shotgun (WGS) entry which is preliminary data.</text>
</comment>
<dbReference type="GO" id="GO:0004519">
    <property type="term" value="F:endonuclease activity"/>
    <property type="evidence" value="ECO:0007669"/>
    <property type="project" value="UniProtKB-KW"/>
</dbReference>
<dbReference type="CDD" id="cd17247">
    <property type="entry name" value="RMtype1_S_Eco2747I-TRD2-CR2_like"/>
    <property type="match status" value="1"/>
</dbReference>
<dbReference type="Proteomes" id="UP001253848">
    <property type="component" value="Unassembled WGS sequence"/>
</dbReference>
<keyword evidence="5" id="KW-0540">Nuclease</keyword>
<dbReference type="EC" id="3.1.21.-" evidence="5"/>
<dbReference type="PANTHER" id="PTHR43140:SF1">
    <property type="entry name" value="TYPE I RESTRICTION ENZYME ECOKI SPECIFICITY SUBUNIT"/>
    <property type="match status" value="1"/>
</dbReference>
<dbReference type="InterPro" id="IPR044946">
    <property type="entry name" value="Restrct_endonuc_typeI_TRD_sf"/>
</dbReference>
<evidence type="ECO:0000256" key="3">
    <source>
        <dbReference type="ARBA" id="ARBA00023125"/>
    </source>
</evidence>
<keyword evidence="2" id="KW-0680">Restriction system</keyword>
<keyword evidence="3" id="KW-0238">DNA-binding</keyword>
<dbReference type="CDD" id="cd17274">
    <property type="entry name" value="RMtype1_S_Eco540ANI-TRD1-CR1_like"/>
    <property type="match status" value="1"/>
</dbReference>
<dbReference type="PANTHER" id="PTHR43140">
    <property type="entry name" value="TYPE-1 RESTRICTION ENZYME ECOKI SPECIFICITY PROTEIN"/>
    <property type="match status" value="1"/>
</dbReference>
<name>A0ABU3DPD5_9FLAO</name>
<evidence type="ECO:0000259" key="4">
    <source>
        <dbReference type="Pfam" id="PF01420"/>
    </source>
</evidence>
<dbReference type="SUPFAM" id="SSF116734">
    <property type="entry name" value="DNA methylase specificity domain"/>
    <property type="match status" value="2"/>
</dbReference>
<dbReference type="EMBL" id="JAVRHN010000003">
    <property type="protein sequence ID" value="MDT0685577.1"/>
    <property type="molecule type" value="Genomic_DNA"/>
</dbReference>
<organism evidence="5 6">
    <name type="scientific">Autumnicola psychrophila</name>
    <dbReference type="NCBI Taxonomy" id="3075592"/>
    <lineage>
        <taxon>Bacteria</taxon>
        <taxon>Pseudomonadati</taxon>
        <taxon>Bacteroidota</taxon>
        <taxon>Flavobacteriia</taxon>
        <taxon>Flavobacteriales</taxon>
        <taxon>Flavobacteriaceae</taxon>
        <taxon>Autumnicola</taxon>
    </lineage>
</organism>
<evidence type="ECO:0000256" key="1">
    <source>
        <dbReference type="ARBA" id="ARBA00010923"/>
    </source>
</evidence>
<dbReference type="Gene3D" id="3.90.220.20">
    <property type="entry name" value="DNA methylase specificity domains"/>
    <property type="match status" value="4"/>
</dbReference>
<keyword evidence="5" id="KW-0378">Hydrolase</keyword>
<reference evidence="5 6" key="1">
    <citation type="submission" date="2023-09" db="EMBL/GenBank/DDBJ databases">
        <authorList>
            <person name="Rey-Velasco X."/>
        </authorList>
    </citation>
    <scope>NUCLEOTIDE SEQUENCE [LARGE SCALE GENOMIC DNA]</scope>
    <source>
        <strain evidence="5 6">F225</strain>
    </source>
</reference>